<reference evidence="3 4" key="1">
    <citation type="journal article" date="2020" name="Nat. Commun.">
        <title>Genome of Tripterygium wilfordii and identification of cytochrome P450 involved in triptolide biosynthesis.</title>
        <authorList>
            <person name="Tu L."/>
            <person name="Su P."/>
            <person name="Zhang Z."/>
            <person name="Gao L."/>
            <person name="Wang J."/>
            <person name="Hu T."/>
            <person name="Zhou J."/>
            <person name="Zhang Y."/>
            <person name="Zhao Y."/>
            <person name="Liu Y."/>
            <person name="Song Y."/>
            <person name="Tong Y."/>
            <person name="Lu Y."/>
            <person name="Yang J."/>
            <person name="Xu C."/>
            <person name="Jia M."/>
            <person name="Peters R.J."/>
            <person name="Huang L."/>
            <person name="Gao W."/>
        </authorList>
    </citation>
    <scope>NUCLEOTIDE SEQUENCE [LARGE SCALE GENOMIC DNA]</scope>
    <source>
        <strain evidence="4">cv. XIE 37</strain>
        <tissue evidence="3">Leaf</tissue>
    </source>
</reference>
<dbReference type="InterPro" id="IPR011990">
    <property type="entry name" value="TPR-like_helical_dom_sf"/>
</dbReference>
<keyword evidence="1" id="KW-0677">Repeat</keyword>
<keyword evidence="4" id="KW-1185">Reference proteome</keyword>
<accession>A0A7J7C8V2</accession>
<dbReference type="Proteomes" id="UP000593562">
    <property type="component" value="Unassembled WGS sequence"/>
</dbReference>
<gene>
    <name evidence="3" type="ORF">HS088_TW19G00173</name>
</gene>
<protein>
    <submittedName>
        <fullName evidence="3">Pentatricopeptide repeat-containing protein</fullName>
    </submittedName>
</protein>
<dbReference type="InterPro" id="IPR002885">
    <property type="entry name" value="PPR_rpt"/>
</dbReference>
<dbReference type="NCBIfam" id="TIGR00756">
    <property type="entry name" value="PPR"/>
    <property type="match status" value="1"/>
</dbReference>
<dbReference type="PROSITE" id="PS51375">
    <property type="entry name" value="PPR"/>
    <property type="match status" value="1"/>
</dbReference>
<dbReference type="Gene3D" id="1.25.40.10">
    <property type="entry name" value="Tetratricopeptide repeat domain"/>
    <property type="match status" value="3"/>
</dbReference>
<evidence type="ECO:0000256" key="2">
    <source>
        <dbReference type="PROSITE-ProRule" id="PRU00708"/>
    </source>
</evidence>
<dbReference type="Pfam" id="PF01535">
    <property type="entry name" value="PPR"/>
    <property type="match status" value="2"/>
</dbReference>
<dbReference type="Pfam" id="PF13041">
    <property type="entry name" value="PPR_2"/>
    <property type="match status" value="1"/>
</dbReference>
<dbReference type="FunCoup" id="A0A7J7C8V2">
    <property type="interactions" value="1446"/>
</dbReference>
<evidence type="ECO:0000256" key="1">
    <source>
        <dbReference type="ARBA" id="ARBA00022737"/>
    </source>
</evidence>
<name>A0A7J7C8V2_TRIWF</name>
<comment type="caution">
    <text evidence="3">The sequence shown here is derived from an EMBL/GenBank/DDBJ whole genome shotgun (WGS) entry which is preliminary data.</text>
</comment>
<organism evidence="3 4">
    <name type="scientific">Tripterygium wilfordii</name>
    <name type="common">Thunder God vine</name>
    <dbReference type="NCBI Taxonomy" id="458696"/>
    <lineage>
        <taxon>Eukaryota</taxon>
        <taxon>Viridiplantae</taxon>
        <taxon>Streptophyta</taxon>
        <taxon>Embryophyta</taxon>
        <taxon>Tracheophyta</taxon>
        <taxon>Spermatophyta</taxon>
        <taxon>Magnoliopsida</taxon>
        <taxon>eudicotyledons</taxon>
        <taxon>Gunneridae</taxon>
        <taxon>Pentapetalae</taxon>
        <taxon>rosids</taxon>
        <taxon>fabids</taxon>
        <taxon>Celastrales</taxon>
        <taxon>Celastraceae</taxon>
        <taxon>Tripterygium</taxon>
    </lineage>
</organism>
<evidence type="ECO:0000313" key="4">
    <source>
        <dbReference type="Proteomes" id="UP000593562"/>
    </source>
</evidence>
<sequence length="834" mass="93402">MPASKGRNLVSLFRARAKTTLKSATTKTSPAGDTTLKQFVSSLDPSSPTLSTTFISKSLSKCSAKFPKPKPSVPELSGQWAIPGLTNEAPLSSEDSTQPLSQEIRYILSGSSLDPQETKNENSTESVLDIPWIPDISRKDSPTGQKGVSRERKSKWVFKSGQVNRFNLLVKMCADRLGTDVTLEVFGKLGRETGVKEYNALIGICIKNARNSDDEEVAMEQISRAFQLFKSMRGQGFQLKEETYAPLLIYLIDMGMIEEFHFFCGVVKDENPSSLSKLGYYEMLLWIRVNNEEKIEELCDYIATQDNVDDNSVQENYLLALCESDRNANFRRLMEIIDITKVQSMDLVASIFKALGRHLLESFMERFLLAFKNCEDGTEKISTLIFCYAAHIPNLAVEEVVSKFKSLHAQYEVAPSSMSYEKLISYCCDSLKVHIALDIVDQMCKTGLTISTGTLNSILNASEGSFEFNLYIGAYELLNNLKELNLPRTVSMYNAIMAGFFREKNIVGGFSVLKQMENADVKPDSQTFSYLISHCDSEERINKYYEEMQCVGVQVTKQVVMALINAYASIGQFEKAKQVLADKGVSTRGLTECKSALVSALASHGQISDALQIYKEIKDAECDLEPKAIISLIEHTQSEGEISRLFKLLKELHDQDYWVDGCCRVLLYCVRNKHTSSAIDLLKQLDEKLCNDELALGIIVDEVFSIVADTDDTHLDVCLNLLRAIKDELGLSPSRKCLDFLLSACVNAKDLQSSLFIWRQYEIAGLPYNVVSYLRMYQALLASGAHRSAKDMLSKIPKDDRDVRSIIQACQLAFKHTIAEAKPKTKRKKKGIGM</sequence>
<dbReference type="EMBL" id="JAAARO010000019">
    <property type="protein sequence ID" value="KAF5730581.1"/>
    <property type="molecule type" value="Genomic_DNA"/>
</dbReference>
<dbReference type="PANTHER" id="PTHR47262:SF1">
    <property type="entry name" value="OS02G0132600 PROTEIN"/>
    <property type="match status" value="1"/>
</dbReference>
<feature type="repeat" description="PPR" evidence="2">
    <location>
        <begin position="489"/>
        <end position="523"/>
    </location>
</feature>
<dbReference type="AlphaFoldDB" id="A0A7J7C8V2"/>
<dbReference type="PANTHER" id="PTHR47262">
    <property type="entry name" value="OS02G0132600 PROTEIN"/>
    <property type="match status" value="1"/>
</dbReference>
<proteinExistence type="predicted"/>
<evidence type="ECO:0000313" key="3">
    <source>
        <dbReference type="EMBL" id="KAF5730581.1"/>
    </source>
</evidence>
<dbReference type="InParanoid" id="A0A7J7C8V2"/>